<keyword evidence="2" id="KW-1185">Reference proteome</keyword>
<accession>A0AA47NP99</accession>
<protein>
    <submittedName>
        <fullName evidence="1">E3 SUMO-protein ligase KIAA1586</fullName>
    </submittedName>
</protein>
<dbReference type="InterPro" id="IPR012337">
    <property type="entry name" value="RNaseH-like_sf"/>
</dbReference>
<evidence type="ECO:0000313" key="2">
    <source>
        <dbReference type="Proteomes" id="UP001174136"/>
    </source>
</evidence>
<dbReference type="Proteomes" id="UP001174136">
    <property type="component" value="Unassembled WGS sequence"/>
</dbReference>
<evidence type="ECO:0000313" key="1">
    <source>
        <dbReference type="EMBL" id="KAK0133231.1"/>
    </source>
</evidence>
<name>A0AA47NP99_MERPO</name>
<dbReference type="PANTHER" id="PTHR46880">
    <property type="entry name" value="RAS-ASSOCIATING DOMAIN-CONTAINING PROTEIN"/>
    <property type="match status" value="1"/>
</dbReference>
<organism evidence="1 2">
    <name type="scientific">Merluccius polli</name>
    <name type="common">Benguela hake</name>
    <name type="synonym">Merluccius cadenati</name>
    <dbReference type="NCBI Taxonomy" id="89951"/>
    <lineage>
        <taxon>Eukaryota</taxon>
        <taxon>Metazoa</taxon>
        <taxon>Chordata</taxon>
        <taxon>Craniata</taxon>
        <taxon>Vertebrata</taxon>
        <taxon>Euteleostomi</taxon>
        <taxon>Actinopterygii</taxon>
        <taxon>Neopterygii</taxon>
        <taxon>Teleostei</taxon>
        <taxon>Neoteleostei</taxon>
        <taxon>Acanthomorphata</taxon>
        <taxon>Zeiogadaria</taxon>
        <taxon>Gadariae</taxon>
        <taxon>Gadiformes</taxon>
        <taxon>Gadoidei</taxon>
        <taxon>Merlucciidae</taxon>
        <taxon>Merluccius</taxon>
    </lineage>
</organism>
<proteinExistence type="predicted"/>
<comment type="caution">
    <text evidence="1">The sequence shown here is derived from an EMBL/GenBank/DDBJ whole genome shotgun (WGS) entry which is preliminary data.</text>
</comment>
<dbReference type="SUPFAM" id="SSF53098">
    <property type="entry name" value="Ribonuclease H-like"/>
    <property type="match status" value="1"/>
</dbReference>
<dbReference type="PANTHER" id="PTHR46880:SF8">
    <property type="entry name" value="E3 SUMO-PROTEIN LIGASE KIAA1586"/>
    <property type="match status" value="1"/>
</dbReference>
<dbReference type="AlphaFoldDB" id="A0AA47NP99"/>
<gene>
    <name evidence="1" type="ORF">N1851_031265</name>
</gene>
<sequence length="505" mass="56297">MKLNELNGAKVGPAHRSDHSCAAIVEHIADEMKKKLVSHILTLDSRISITLDESTIHGRSYMIIYIRCDVTGNGDVENVFFDIVELDHGDAESLHNALKNSLHLAGVNAEFLKRIATDGAAVLTGRQTGLIERLKQDFPQLQSVHCLAHRLELAVADSLKILYSLYHQSTKNAKELEKAAADLNMQILKIGKIFTIRWVSSSFRTVKAVLKDFPVLARHFRIATEDNSYTGADRAKYAGLLKHLTSTGFVSDLAVMKDVLRELQGLSLRLQRRETSLVDASRHIHQTIEVLAAMKEIGGKTESKIQASITSGQLKNVVLRETQPKINKGQFYQSIIDNLKKRLPDSELVAMLKPLNAHFWPSDRSELVLFGEHEVGKFAKLLGEPATEAVNEYRDWKLQGSQSFQGKTLKKLIIASSTVLPTSAECERGFSACNDTDDKTRNRLRAQSLTALLFIDLNGPPIENFNPVPFVKSWIKKGHRTSASWIPGRRAQPAESRAVWSILSP</sequence>
<dbReference type="EMBL" id="JAOPHQ010006004">
    <property type="protein sequence ID" value="KAK0133231.1"/>
    <property type="molecule type" value="Genomic_DNA"/>
</dbReference>
<reference evidence="1" key="1">
    <citation type="journal article" date="2023" name="Front. Mar. Sci.">
        <title>A new Merluccius polli reference genome to investigate the effects of global change in West African waters.</title>
        <authorList>
            <person name="Mateo J.L."/>
            <person name="Blanco-Fernandez C."/>
            <person name="Garcia-Vazquez E."/>
            <person name="Machado-Schiaffino G."/>
        </authorList>
    </citation>
    <scope>NUCLEOTIDE SEQUENCE</scope>
    <source>
        <strain evidence="1">C29</strain>
        <tissue evidence="1">Fin</tissue>
    </source>
</reference>
<keyword evidence="1" id="KW-0436">Ligase</keyword>
<dbReference type="GO" id="GO:0016874">
    <property type="term" value="F:ligase activity"/>
    <property type="evidence" value="ECO:0007669"/>
    <property type="project" value="UniProtKB-KW"/>
</dbReference>